<evidence type="ECO:0000313" key="15">
    <source>
        <dbReference type="Proteomes" id="UP000218069"/>
    </source>
</evidence>
<evidence type="ECO:0000259" key="12">
    <source>
        <dbReference type="Pfam" id="PF25944"/>
    </source>
</evidence>
<feature type="coiled-coil region" evidence="7">
    <location>
        <begin position="181"/>
        <end position="208"/>
    </location>
</feature>
<reference evidence="15" key="1">
    <citation type="submission" date="2017-08" db="EMBL/GenBank/DDBJ databases">
        <authorList>
            <person name="Varghese N."/>
            <person name="Submissions S."/>
        </authorList>
    </citation>
    <scope>NUCLEOTIDE SEQUENCE [LARGE SCALE GENOMIC DNA]</scope>
    <source>
        <strain evidence="15">AP-Melu-1000-B4</strain>
    </source>
</reference>
<keyword evidence="15" id="KW-1185">Reference proteome</keyword>
<feature type="domain" description="Multidrug resistance protein MdtA-like alpha-helical hairpin" evidence="10">
    <location>
        <begin position="181"/>
        <end position="250"/>
    </location>
</feature>
<dbReference type="GO" id="GO:0015562">
    <property type="term" value="F:efflux transmembrane transporter activity"/>
    <property type="evidence" value="ECO:0007669"/>
    <property type="project" value="TreeGrafter"/>
</dbReference>
<evidence type="ECO:0000313" key="14">
    <source>
        <dbReference type="EMBL" id="SNX29399.1"/>
    </source>
</evidence>
<dbReference type="EMBL" id="OANS01000004">
    <property type="protein sequence ID" value="SNX29399.1"/>
    <property type="molecule type" value="Genomic_DNA"/>
</dbReference>
<feature type="region of interest" description="Disordered" evidence="8">
    <location>
        <begin position="471"/>
        <end position="499"/>
    </location>
</feature>
<evidence type="ECO:0000256" key="5">
    <source>
        <dbReference type="ARBA" id="ARBA00022519"/>
    </source>
</evidence>
<feature type="domain" description="Multidrug resistance protein MdtA-like barrel-sandwich hybrid" evidence="11">
    <location>
        <begin position="140"/>
        <end position="282"/>
    </location>
</feature>
<proteinExistence type="inferred from homology"/>
<keyword evidence="6 9" id="KW-0472">Membrane</keyword>
<keyword evidence="3" id="KW-0813">Transport</keyword>
<dbReference type="AlphaFoldDB" id="A0A240E1T7"/>
<sequence length="499" mass="54851">MKPFLHKIGQALSRLALRIRDNPLWPKWWRLAQEKYVLVRQLVFALNLRMTNYLQPRLEKLARFVSRKPELTVSRRVTQILFYISFYLVVSFAWSFISGLLLDSKAGDARNRPVSVVTSPVQNGDITVIQTALGTVTPRNVVTVRTQVSGILSKLYFREGDLVKAGQLLAQVDPRPFEAALKQAQGTLDKDRALLNNAETDLKRYEVLLKQDSISKQVYSTQKALVQQYKGNVLADEGSVSAAKLQLEFSRITSPINGRIGLRFVDPGNLVQPSDASGLFVIAQLQPTTVLFSVPQEVIPAFRKFLEEPPPPETAPTLTPAANTSSTLSTAPLAERILIPVEAWSSDNKVKLATGFLESIDNEIDITTGTVKLRGIFANENLSLFPNQFVNIRIVLENLKDVLVIPVPAIQRGTPGTFVYRLNNNNTVSVVPVKLGPVDGYQQQVLDGLTAGNIVVVDGTDKLRNGSKVMVGKASNAVNPDSKSGSGDSQKSKRAAQGK</sequence>
<dbReference type="PANTHER" id="PTHR30469">
    <property type="entry name" value="MULTIDRUG RESISTANCE PROTEIN MDTA"/>
    <property type="match status" value="1"/>
</dbReference>
<organism evidence="14 15">
    <name type="scientific">Polynucleobacter meluiroseus</name>
    <dbReference type="NCBI Taxonomy" id="1938814"/>
    <lineage>
        <taxon>Bacteria</taxon>
        <taxon>Pseudomonadati</taxon>
        <taxon>Pseudomonadota</taxon>
        <taxon>Betaproteobacteria</taxon>
        <taxon>Burkholderiales</taxon>
        <taxon>Burkholderiaceae</taxon>
        <taxon>Polynucleobacter</taxon>
    </lineage>
</organism>
<dbReference type="InterPro" id="IPR058626">
    <property type="entry name" value="MdtA-like_b-barrel"/>
</dbReference>
<dbReference type="NCBIfam" id="TIGR01730">
    <property type="entry name" value="RND_mfp"/>
    <property type="match status" value="1"/>
</dbReference>
<dbReference type="RefSeq" id="WP_207760249.1">
    <property type="nucleotide sequence ID" value="NZ_OANS01000004.1"/>
</dbReference>
<dbReference type="InterPro" id="IPR058624">
    <property type="entry name" value="MdtA-like_HH"/>
</dbReference>
<keyword evidence="4" id="KW-1003">Cell membrane</keyword>
<dbReference type="Gene3D" id="2.40.30.170">
    <property type="match status" value="1"/>
</dbReference>
<protein>
    <submittedName>
        <fullName evidence="14">Membrane fusion protein, multidrug efflux system</fullName>
    </submittedName>
</protein>
<keyword evidence="7" id="KW-0175">Coiled coil</keyword>
<dbReference type="SUPFAM" id="SSF111369">
    <property type="entry name" value="HlyD-like secretion proteins"/>
    <property type="match status" value="1"/>
</dbReference>
<evidence type="ECO:0000256" key="4">
    <source>
        <dbReference type="ARBA" id="ARBA00022475"/>
    </source>
</evidence>
<evidence type="ECO:0000256" key="2">
    <source>
        <dbReference type="ARBA" id="ARBA00009477"/>
    </source>
</evidence>
<dbReference type="Gene3D" id="2.40.420.20">
    <property type="match status" value="1"/>
</dbReference>
<dbReference type="Pfam" id="PF25876">
    <property type="entry name" value="HH_MFP_RND"/>
    <property type="match status" value="1"/>
</dbReference>
<comment type="subcellular location">
    <subcellularLocation>
        <location evidence="1">Cell membrane</location>
    </subcellularLocation>
</comment>
<feature type="transmembrane region" description="Helical" evidence="9">
    <location>
        <begin position="80"/>
        <end position="102"/>
    </location>
</feature>
<comment type="similarity">
    <text evidence="2">Belongs to the membrane fusion protein (MFP) (TC 8.A.1) family.</text>
</comment>
<evidence type="ECO:0000256" key="8">
    <source>
        <dbReference type="SAM" id="MobiDB-lite"/>
    </source>
</evidence>
<keyword evidence="9" id="KW-0812">Transmembrane</keyword>
<evidence type="ECO:0000259" key="11">
    <source>
        <dbReference type="Pfam" id="PF25917"/>
    </source>
</evidence>
<feature type="region of interest" description="Disordered" evidence="8">
    <location>
        <begin position="307"/>
        <end position="326"/>
    </location>
</feature>
<dbReference type="Gene3D" id="2.40.50.100">
    <property type="match status" value="1"/>
</dbReference>
<feature type="domain" description="Multidrug resistance protein MdtA-like beta-barrel" evidence="12">
    <location>
        <begin position="339"/>
        <end position="396"/>
    </location>
</feature>
<keyword evidence="9" id="KW-1133">Transmembrane helix</keyword>
<keyword evidence="5" id="KW-0997">Cell inner membrane</keyword>
<dbReference type="InterPro" id="IPR006143">
    <property type="entry name" value="RND_pump_MFP"/>
</dbReference>
<accession>A0A240E1T7</accession>
<evidence type="ECO:0000256" key="7">
    <source>
        <dbReference type="SAM" id="Coils"/>
    </source>
</evidence>
<evidence type="ECO:0000259" key="13">
    <source>
        <dbReference type="Pfam" id="PF25967"/>
    </source>
</evidence>
<dbReference type="Proteomes" id="UP000218069">
    <property type="component" value="Unassembled WGS sequence"/>
</dbReference>
<evidence type="ECO:0000256" key="6">
    <source>
        <dbReference type="ARBA" id="ARBA00023136"/>
    </source>
</evidence>
<evidence type="ECO:0000256" key="3">
    <source>
        <dbReference type="ARBA" id="ARBA00022448"/>
    </source>
</evidence>
<feature type="domain" description="Multidrug resistance protein MdtA-like C-terminal permuted SH3" evidence="13">
    <location>
        <begin position="401"/>
        <end position="462"/>
    </location>
</feature>
<gene>
    <name evidence="14" type="ORF">SAMN06295945_1775</name>
</gene>
<dbReference type="PANTHER" id="PTHR30469:SF12">
    <property type="entry name" value="MULTIDRUG RESISTANCE PROTEIN MDTA"/>
    <property type="match status" value="1"/>
</dbReference>
<dbReference type="Pfam" id="PF25944">
    <property type="entry name" value="Beta-barrel_RND"/>
    <property type="match status" value="1"/>
</dbReference>
<dbReference type="GO" id="GO:1990281">
    <property type="term" value="C:efflux pump complex"/>
    <property type="evidence" value="ECO:0007669"/>
    <property type="project" value="TreeGrafter"/>
</dbReference>
<dbReference type="InterPro" id="IPR058625">
    <property type="entry name" value="MdtA-like_BSH"/>
</dbReference>
<evidence type="ECO:0000259" key="10">
    <source>
        <dbReference type="Pfam" id="PF25876"/>
    </source>
</evidence>
<evidence type="ECO:0000256" key="1">
    <source>
        <dbReference type="ARBA" id="ARBA00004236"/>
    </source>
</evidence>
<evidence type="ECO:0000256" key="9">
    <source>
        <dbReference type="SAM" id="Phobius"/>
    </source>
</evidence>
<dbReference type="Gene3D" id="1.10.287.470">
    <property type="entry name" value="Helix hairpin bin"/>
    <property type="match status" value="1"/>
</dbReference>
<feature type="compositionally biased region" description="Low complexity" evidence="8">
    <location>
        <begin position="315"/>
        <end position="326"/>
    </location>
</feature>
<name>A0A240E1T7_9BURK</name>
<dbReference type="InterPro" id="IPR058627">
    <property type="entry name" value="MdtA-like_C"/>
</dbReference>
<dbReference type="Pfam" id="PF25967">
    <property type="entry name" value="RND-MFP_C"/>
    <property type="match status" value="1"/>
</dbReference>
<dbReference type="Pfam" id="PF25917">
    <property type="entry name" value="BSH_RND"/>
    <property type="match status" value="1"/>
</dbReference>